<protein>
    <recommendedName>
        <fullName evidence="1">E2 ubiquitin-conjugating enzyme</fullName>
        <ecNumber evidence="1">2.3.2.23</ecNumber>
    </recommendedName>
</protein>
<dbReference type="Proteomes" id="UP000796880">
    <property type="component" value="Unassembled WGS sequence"/>
</dbReference>
<dbReference type="PROSITE" id="PS50127">
    <property type="entry name" value="UBC_2"/>
    <property type="match status" value="1"/>
</dbReference>
<dbReference type="InterPro" id="IPR000608">
    <property type="entry name" value="UBC"/>
</dbReference>
<dbReference type="GO" id="GO:0005524">
    <property type="term" value="F:ATP binding"/>
    <property type="evidence" value="ECO:0007669"/>
    <property type="project" value="UniProtKB-KW"/>
</dbReference>
<evidence type="ECO:0000256" key="4">
    <source>
        <dbReference type="ARBA" id="ARBA00022786"/>
    </source>
</evidence>
<dbReference type="SMART" id="SM00212">
    <property type="entry name" value="UBCc"/>
    <property type="match status" value="1"/>
</dbReference>
<evidence type="ECO:0000256" key="2">
    <source>
        <dbReference type="ARBA" id="ARBA00022679"/>
    </source>
</evidence>
<evidence type="ECO:0000256" key="1">
    <source>
        <dbReference type="ARBA" id="ARBA00012486"/>
    </source>
</evidence>
<dbReference type="PANTHER" id="PTHR46116:SF41">
    <property type="entry name" value="UBIQUITIN-CONJUGATING ENZYME E2 25-RELATED"/>
    <property type="match status" value="1"/>
</dbReference>
<evidence type="ECO:0000259" key="6">
    <source>
        <dbReference type="PROSITE" id="PS50127"/>
    </source>
</evidence>
<dbReference type="InterPro" id="IPR016135">
    <property type="entry name" value="UBQ-conjugating_enzyme/RWD"/>
</dbReference>
<evidence type="ECO:0000256" key="3">
    <source>
        <dbReference type="ARBA" id="ARBA00022741"/>
    </source>
</evidence>
<keyword evidence="3" id="KW-0547">Nucleotide-binding</keyword>
<dbReference type="GO" id="GO:0061631">
    <property type="term" value="F:ubiquitin conjugating enzyme activity"/>
    <property type="evidence" value="ECO:0007669"/>
    <property type="project" value="UniProtKB-EC"/>
</dbReference>
<dbReference type="PANTHER" id="PTHR46116">
    <property type="entry name" value="(E3-INDEPENDENT) E2 UBIQUITIN-CONJUGATING ENZYME"/>
    <property type="match status" value="1"/>
</dbReference>
<comment type="caution">
    <text evidence="7">The sequence shown here is derived from an EMBL/GenBank/DDBJ whole genome shotgun (WGS) entry which is preliminary data.</text>
</comment>
<feature type="domain" description="UBC core" evidence="6">
    <location>
        <begin position="483"/>
        <end position="643"/>
    </location>
</feature>
<dbReference type="SUPFAM" id="SSF54495">
    <property type="entry name" value="UBC-like"/>
    <property type="match status" value="1"/>
</dbReference>
<dbReference type="EC" id="2.3.2.23" evidence="1"/>
<keyword evidence="2" id="KW-0808">Transferase</keyword>
<evidence type="ECO:0000313" key="7">
    <source>
        <dbReference type="EMBL" id="KAF3442888.1"/>
    </source>
</evidence>
<dbReference type="AlphaFoldDB" id="A0A8K0GZK3"/>
<dbReference type="EMBL" id="VOIH02000007">
    <property type="protein sequence ID" value="KAF3442888.1"/>
    <property type="molecule type" value="Genomic_DNA"/>
</dbReference>
<dbReference type="Gene3D" id="3.10.110.10">
    <property type="entry name" value="Ubiquitin Conjugating Enzyme"/>
    <property type="match status" value="1"/>
</dbReference>
<dbReference type="OrthoDB" id="47801at2759"/>
<dbReference type="CDD" id="cd23837">
    <property type="entry name" value="UBCc_UBE2O"/>
    <property type="match status" value="1"/>
</dbReference>
<name>A0A8K0GZK3_9ROSA</name>
<evidence type="ECO:0000313" key="8">
    <source>
        <dbReference type="Proteomes" id="UP000796880"/>
    </source>
</evidence>
<keyword evidence="5" id="KW-0067">ATP-binding</keyword>
<organism evidence="7 8">
    <name type="scientific">Rhamnella rubrinervis</name>
    <dbReference type="NCBI Taxonomy" id="2594499"/>
    <lineage>
        <taxon>Eukaryota</taxon>
        <taxon>Viridiplantae</taxon>
        <taxon>Streptophyta</taxon>
        <taxon>Embryophyta</taxon>
        <taxon>Tracheophyta</taxon>
        <taxon>Spermatophyta</taxon>
        <taxon>Magnoliopsida</taxon>
        <taxon>eudicotyledons</taxon>
        <taxon>Gunneridae</taxon>
        <taxon>Pentapetalae</taxon>
        <taxon>rosids</taxon>
        <taxon>fabids</taxon>
        <taxon>Rosales</taxon>
        <taxon>Rhamnaceae</taxon>
        <taxon>rhamnoid group</taxon>
        <taxon>Rhamneae</taxon>
        <taxon>Rhamnella</taxon>
    </lineage>
</organism>
<keyword evidence="8" id="KW-1185">Reference proteome</keyword>
<proteinExistence type="predicted"/>
<dbReference type="FunFam" id="3.10.110.10:FF:000028">
    <property type="entry name" value="Probable ubiquitin-conjugating enzyme E2 23"/>
    <property type="match status" value="1"/>
</dbReference>
<keyword evidence="4" id="KW-0833">Ubl conjugation pathway</keyword>
<gene>
    <name evidence="7" type="ORF">FNV43_RR16806</name>
</gene>
<reference evidence="7" key="1">
    <citation type="submission" date="2020-03" db="EMBL/GenBank/DDBJ databases">
        <title>A high-quality chromosome-level genome assembly of a woody plant with both climbing and erect habits, Rhamnella rubrinervis.</title>
        <authorList>
            <person name="Lu Z."/>
            <person name="Yang Y."/>
            <person name="Zhu X."/>
            <person name="Sun Y."/>
        </authorList>
    </citation>
    <scope>NUCLEOTIDE SEQUENCE</scope>
    <source>
        <strain evidence="7">BYM</strain>
        <tissue evidence="7">Leaf</tissue>
    </source>
</reference>
<dbReference type="Pfam" id="PF00179">
    <property type="entry name" value="UQ_con"/>
    <property type="match status" value="1"/>
</dbReference>
<sequence length="725" mass="80547">MSSSRSMEPPPPIPNSISQISKKRLASGRTSRFMDSEVLEIPTPISRTPKILRNKEVILHDVIEIDDDEDCDDVMLIDERVDRNRKGKAIKTDSNGYNDQEAIINNLFLTSGGEAPGTVDGIESSKSSAPSSHNFINLDSQSSDLNYDDDDYIDLFSDDFMDVDEYAILQAHFDNVDIPPGIEAPIPWFPETLQIKKKPVTGSSSVCTRSQMQSGVGLHGINSSSSSWSSELGHFSRKSIPLSNSSFIQMDVTSHPPGADMSSPLVVPQFSQSKKKPAALQHRGVASNLPLGVESSKSLLKPFQCKKKPVSSSSTNYNSVHQLDAMKLHSEVEPSFWGSIVPNSVNKQVSAGSFYASSFPVHTDTSNHPPGLKPPPYWLQEPYKSNIKPGLVNHTAYSSYHDPLTYVYNPQVANMPWVMDYAQTQKDAGTVGGPTNTVQAFSSMDGDEILRKFQLFKKFDTVQDHSDHHYTRKGFSTQQPTKNWVKRIHEEWKILEKDLPDTIFVRVYESRMDLLRAVIVGAEGTPYHDGLFFFDVFFPSGYPTSPPQVHYHSGGLRLNPNLYNCGKVCLSLLNTWSGSKNEKWQPGKSTMLQVLVSIQGLILNQKPYFNEPGFASMKGSAAGEVQSQQYNESTLILSLKTMGYSIRRPPKYFEDFVRGHFFNRANDIMVACKAYLNGAQVGSLVKGGVQDVDEGDKSCSKYFKDTLAGVLQMLVADFIQIGVKD</sequence>
<accession>A0A8K0GZK3</accession>
<evidence type="ECO:0000256" key="5">
    <source>
        <dbReference type="ARBA" id="ARBA00022840"/>
    </source>
</evidence>